<dbReference type="OrthoDB" id="3478523at2759"/>
<reference evidence="1" key="1">
    <citation type="submission" date="2022-11" db="EMBL/GenBank/DDBJ databases">
        <authorList>
            <person name="Petersen C."/>
        </authorList>
    </citation>
    <scope>NUCLEOTIDE SEQUENCE</scope>
    <source>
        <strain evidence="1">IBT 34128</strain>
    </source>
</reference>
<keyword evidence="2" id="KW-1185">Reference proteome</keyword>
<gene>
    <name evidence="1" type="ORF">NUU61_009939</name>
</gene>
<dbReference type="EMBL" id="JAPMSZ010000012">
    <property type="protein sequence ID" value="KAJ5081675.1"/>
    <property type="molecule type" value="Genomic_DNA"/>
</dbReference>
<name>A0A9W9JU57_9EURO</name>
<protein>
    <submittedName>
        <fullName evidence="1">Uncharacterized protein</fullName>
    </submittedName>
</protein>
<reference evidence="1" key="2">
    <citation type="journal article" date="2023" name="IMA Fungus">
        <title>Comparative genomic study of the Penicillium genus elucidates a diverse pangenome and 15 lateral gene transfer events.</title>
        <authorList>
            <person name="Petersen C."/>
            <person name="Sorensen T."/>
            <person name="Nielsen M.R."/>
            <person name="Sondergaard T.E."/>
            <person name="Sorensen J.L."/>
            <person name="Fitzpatrick D.A."/>
            <person name="Frisvad J.C."/>
            <person name="Nielsen K.L."/>
        </authorList>
    </citation>
    <scope>NUCLEOTIDE SEQUENCE</scope>
    <source>
        <strain evidence="1">IBT 34128</strain>
    </source>
</reference>
<proteinExistence type="predicted"/>
<dbReference type="GeneID" id="81399633"/>
<evidence type="ECO:0000313" key="1">
    <source>
        <dbReference type="EMBL" id="KAJ5081675.1"/>
    </source>
</evidence>
<dbReference type="RefSeq" id="XP_056506962.1">
    <property type="nucleotide sequence ID" value="XM_056660464.1"/>
</dbReference>
<comment type="caution">
    <text evidence="1">The sequence shown here is derived from an EMBL/GenBank/DDBJ whole genome shotgun (WGS) entry which is preliminary data.</text>
</comment>
<sequence>MSNLPFYSIVNALATTPPELVHQIIDDLRVWDVLRLLCHNNERVNASLLSHPLCRKLLGHDAEALSKTRAVAQFYWDFFREINVCLAKSDYYYYWRTAPWVLNLNIHCVEPNDYKHVLWNMLTRLYENIRQQGLVVDLNRYLPPGTAPLRSFSCFPEAGEFPSFEELKDHWQIIKQAKANLVAQTSSQLLWAADLLEANPDILKRTLDPEQKQRPNTAHIVSVMRGKAAKIVRTVRRAPGKVFTPSEHFRYHFFPIIPFDAVLTELLRLMQKYGITANNQRVSKGEESQSHPGPHSHPPSIWLAAHTLIKGMPYFFISLPVDRQKLASERVANDDGDVFRTGNTPWSDKPQQYESVEVDTPYFTPHQAGVDVCFLRWGFEGYEPHDKREMNWLESFVTMYRYLKSLEDKESGAS</sequence>
<organism evidence="1 2">
    <name type="scientific">Penicillium alfredii</name>
    <dbReference type="NCBI Taxonomy" id="1506179"/>
    <lineage>
        <taxon>Eukaryota</taxon>
        <taxon>Fungi</taxon>
        <taxon>Dikarya</taxon>
        <taxon>Ascomycota</taxon>
        <taxon>Pezizomycotina</taxon>
        <taxon>Eurotiomycetes</taxon>
        <taxon>Eurotiomycetidae</taxon>
        <taxon>Eurotiales</taxon>
        <taxon>Aspergillaceae</taxon>
        <taxon>Penicillium</taxon>
    </lineage>
</organism>
<evidence type="ECO:0000313" key="2">
    <source>
        <dbReference type="Proteomes" id="UP001141434"/>
    </source>
</evidence>
<accession>A0A9W9JU57</accession>
<dbReference type="AlphaFoldDB" id="A0A9W9JU57"/>
<dbReference type="Proteomes" id="UP001141434">
    <property type="component" value="Unassembled WGS sequence"/>
</dbReference>